<feature type="signal peptide" evidence="4">
    <location>
        <begin position="1"/>
        <end position="23"/>
    </location>
</feature>
<dbReference type="AlphaFoldDB" id="A0A6G7LUR2"/>
<dbReference type="Gene3D" id="3.40.50.410">
    <property type="entry name" value="von Willebrand factor, type A domain"/>
    <property type="match status" value="1"/>
</dbReference>
<dbReference type="EMBL" id="CP045857">
    <property type="protein sequence ID" value="QIJ05474.1"/>
    <property type="molecule type" value="Genomic_DNA"/>
</dbReference>
<dbReference type="InterPro" id="IPR008707">
    <property type="entry name" value="B-propeller_PilY1"/>
</dbReference>
<proteinExistence type="predicted"/>
<evidence type="ECO:0000256" key="3">
    <source>
        <dbReference type="SAM" id="MobiDB-lite"/>
    </source>
</evidence>
<evidence type="ECO:0000256" key="1">
    <source>
        <dbReference type="ARBA" id="ARBA00022723"/>
    </source>
</evidence>
<keyword evidence="1" id="KW-0479">Metal-binding</keyword>
<dbReference type="Pfam" id="PF05567">
    <property type="entry name" value="T4P_PilY1"/>
    <property type="match status" value="1"/>
</dbReference>
<dbReference type="GO" id="GO:0046872">
    <property type="term" value="F:metal ion binding"/>
    <property type="evidence" value="ECO:0007669"/>
    <property type="project" value="UniProtKB-KW"/>
</dbReference>
<evidence type="ECO:0000256" key="4">
    <source>
        <dbReference type="SAM" id="SignalP"/>
    </source>
</evidence>
<dbReference type="KEGG" id="schk:GII14_15875"/>
<feature type="chain" id="PRO_5026326435" evidence="4">
    <location>
        <begin position="24"/>
        <end position="1184"/>
    </location>
</feature>
<dbReference type="RefSeq" id="WP_165565421.1">
    <property type="nucleotide sequence ID" value="NZ_CP045857.1"/>
</dbReference>
<protein>
    <submittedName>
        <fullName evidence="6">Type IV pilin biogenesis protein</fullName>
    </submittedName>
</protein>
<organism evidence="6 7">
    <name type="scientific">Shewanella chilikensis</name>
    <dbReference type="NCBI Taxonomy" id="558541"/>
    <lineage>
        <taxon>Bacteria</taxon>
        <taxon>Pseudomonadati</taxon>
        <taxon>Pseudomonadota</taxon>
        <taxon>Gammaproteobacteria</taxon>
        <taxon>Alteromonadales</taxon>
        <taxon>Shewanellaceae</taxon>
        <taxon>Shewanella</taxon>
    </lineage>
</organism>
<dbReference type="SUPFAM" id="SSF53300">
    <property type="entry name" value="vWA-like"/>
    <property type="match status" value="1"/>
</dbReference>
<evidence type="ECO:0000313" key="7">
    <source>
        <dbReference type="Proteomes" id="UP000502117"/>
    </source>
</evidence>
<evidence type="ECO:0000313" key="6">
    <source>
        <dbReference type="EMBL" id="QIJ05474.1"/>
    </source>
</evidence>
<feature type="region of interest" description="Disordered" evidence="3">
    <location>
        <begin position="1127"/>
        <end position="1146"/>
    </location>
</feature>
<keyword evidence="2" id="KW-0106">Calcium</keyword>
<sequence length="1184" mass="127830">MKLKKCLCGLLFVLVGSSGQVSADDTDLYLIPPPNQGRAKVLIIFDNSASMDTIETGVPGGYDPDEEYLPVGSSHSYDERLIYFTVGSGMDESALPVPDSPSESRRFNELLNGCAVAKDALDTYGRFTGYIREFVFSGNGAGTWQPIKENSGAERNNPIDCWEDIAGGKASNNDVYPNGYPQNSVGNNKNYQPYGGTDAAALENAEKLGFNQGELVTLYTDNYLRWYTRYKNDLLDDVQDLSRLDIAKTAISGVISSMPSVDFGLAVFNMNYDVEGQRDGGRIIAGIRNRTASQKDVLLNTIENLPAETNTPLCETLFEAYQYFSGGPITFGHSDFKYDGNGIHYTPNRPPYDINVEDNGSYLSPMSVCSDIAYIIYITDGVPTLDASANDKITSLVNAANDEGNYFPYTFIGNNGEEISYLPALASYMAHNDILPDTEKFQRVVTHTIGFALEEGSAAEPLLEETARRGNGHYYTANSVADLQQAFSNVLDSITDEGQRFSAPGVAFSNADPTRTLDSAYYALFRPSQGPRWVGNLKKLKVNPSGVLIDANGEAAISKTGGISDSACSLWSSCSPDPDGNDVQEGGAARTIVPDSRTIYSNIKVGGDLAILSKNQASSYAGGDIDLLAHMNMSVAAGTESAELEKAFEWIKGKNVDTDENDEFTSDDYNGVRGDIMGDPMHSQPLAIDFSSGDSTNVRIFVGTNHGMLHAFKDTGSSVEESWAFMPYEFLSNVQELRDNSYANGHSVYGIDGSPVSYLERNESGVITKAWLFFGMRRGGSAYYGFDVTAPDSPILMWRIDSSSAGFANLGQTWSTPVVTKVPGSDNPVVIFGGGYNLGYDANTGSNSDGRNVYLVDAETGKLQHSFGVDGNTALTGIEHSIAGSIATLDSNSDGATDRLYAADLGGNVWRMDMPSENTASWSGFKFASLGGALASSDRRFFYEPVVAQTVFTNVTQVTVTDADGNTSTTTAYQNVPYDAVTLGSGNRASPLDSAVEDMFFVLQDRHVVTKTFGGSGATVPSPITLTNLYDVTSAAPSSDSENIEFGTKLGWFRNFSIAGEKSLSPSAIIKGDVYFTSFVPAQTTPETADSCLISSTGRLYRYDLHKGGRYNYEFLEVCEDCIPQPPKIITPPKDPDDPDNPDNPDAALIIGRGECDETGENCSGTVALETGLTTNKIYYHVNE</sequence>
<feature type="domain" description="PilY1 beta-propeller" evidence="5">
    <location>
        <begin position="696"/>
        <end position="947"/>
    </location>
</feature>
<name>A0A6G7LUR2_9GAMM</name>
<gene>
    <name evidence="6" type="ORF">GII14_15875</name>
</gene>
<dbReference type="InterPro" id="IPR036465">
    <property type="entry name" value="vWFA_dom_sf"/>
</dbReference>
<accession>A0A6G7LUR2</accession>
<evidence type="ECO:0000256" key="2">
    <source>
        <dbReference type="ARBA" id="ARBA00022837"/>
    </source>
</evidence>
<dbReference type="Proteomes" id="UP000502117">
    <property type="component" value="Chromosome"/>
</dbReference>
<evidence type="ECO:0000259" key="5">
    <source>
        <dbReference type="Pfam" id="PF05567"/>
    </source>
</evidence>
<reference evidence="6 7" key="1">
    <citation type="submission" date="2019-11" db="EMBL/GenBank/DDBJ databases">
        <title>Complete Genome Sequence of Shewanella chilikensis Strain DC57, Isolated from Corroded Seal Rings at a floating production facility in Australia.</title>
        <authorList>
            <person name="Salgar-Chaparro S.J."/>
            <person name="Castillo-Villamizar G.A."/>
            <person name="Poehlein A."/>
            <person name="Daniel R."/>
            <person name="Machuca L."/>
        </authorList>
    </citation>
    <scope>NUCLEOTIDE SEQUENCE [LARGE SCALE GENOMIC DNA]</scope>
    <source>
        <strain evidence="6 7">DC57</strain>
    </source>
</reference>
<keyword evidence="4" id="KW-0732">Signal</keyword>